<accession>A0A923NLM4</accession>
<comment type="caution">
    <text evidence="2">The sequence shown here is derived from an EMBL/GenBank/DDBJ whole genome shotgun (WGS) entry which is preliminary data.</text>
</comment>
<reference evidence="2" key="1">
    <citation type="submission" date="2020-08" db="EMBL/GenBank/DDBJ databases">
        <title>Genome public.</title>
        <authorList>
            <person name="Liu C."/>
            <person name="Sun Q."/>
        </authorList>
    </citation>
    <scope>NUCLEOTIDE SEQUENCE</scope>
    <source>
        <strain evidence="2">BX12</strain>
    </source>
</reference>
<sequence>MEEMEKYLSTIKNETHRKHLRQIFDWIMQNFPELEYKTMWNQPVFLEHNTFIIGFSAAKKHFSVSPEAKGIKRFSNEIKEAGYTQSKNLFRIGWEDTVDFRLLEKIINFNRIDKAECSTFWRK</sequence>
<dbReference type="Gene3D" id="3.90.1150.200">
    <property type="match status" value="1"/>
</dbReference>
<dbReference type="InterPro" id="IPR014922">
    <property type="entry name" value="YdhG-like"/>
</dbReference>
<keyword evidence="3" id="KW-1185">Reference proteome</keyword>
<dbReference type="Proteomes" id="UP000602647">
    <property type="component" value="Unassembled WGS sequence"/>
</dbReference>
<evidence type="ECO:0000313" key="3">
    <source>
        <dbReference type="Proteomes" id="UP000602647"/>
    </source>
</evidence>
<feature type="domain" description="YdhG-like" evidence="1">
    <location>
        <begin position="16"/>
        <end position="109"/>
    </location>
</feature>
<organism evidence="2 3">
    <name type="scientific">Zhenpiania hominis</name>
    <dbReference type="NCBI Taxonomy" id="2763644"/>
    <lineage>
        <taxon>Bacteria</taxon>
        <taxon>Bacillati</taxon>
        <taxon>Bacillota</taxon>
        <taxon>Clostridia</taxon>
        <taxon>Peptostreptococcales</taxon>
        <taxon>Anaerovoracaceae</taxon>
        <taxon>Zhenpiania</taxon>
    </lineage>
</organism>
<evidence type="ECO:0000313" key="2">
    <source>
        <dbReference type="EMBL" id="MBC6679279.1"/>
    </source>
</evidence>
<evidence type="ECO:0000259" key="1">
    <source>
        <dbReference type="Pfam" id="PF08818"/>
    </source>
</evidence>
<name>A0A923NLM4_9FIRM</name>
<dbReference type="AlphaFoldDB" id="A0A923NLM4"/>
<dbReference type="EMBL" id="JACRYT010000003">
    <property type="protein sequence ID" value="MBC6679279.1"/>
    <property type="molecule type" value="Genomic_DNA"/>
</dbReference>
<dbReference type="SUPFAM" id="SSF159888">
    <property type="entry name" value="YdhG-like"/>
    <property type="match status" value="1"/>
</dbReference>
<proteinExistence type="predicted"/>
<dbReference type="Pfam" id="PF08818">
    <property type="entry name" value="DUF1801"/>
    <property type="match status" value="1"/>
</dbReference>
<protein>
    <submittedName>
        <fullName evidence="2">DUF1801 domain-containing protein</fullName>
    </submittedName>
</protein>
<gene>
    <name evidence="2" type="ORF">H9L42_05490</name>
</gene>